<dbReference type="STRING" id="485917.Phep_3265"/>
<dbReference type="EMBL" id="CP001681">
    <property type="protein sequence ID" value="ACU05460.1"/>
    <property type="molecule type" value="Genomic_DNA"/>
</dbReference>
<proteinExistence type="predicted"/>
<keyword evidence="1" id="KW-1133">Transmembrane helix</keyword>
<evidence type="ECO:0000313" key="2">
    <source>
        <dbReference type="EMBL" id="ACU05460.1"/>
    </source>
</evidence>
<dbReference type="Proteomes" id="UP000000852">
    <property type="component" value="Chromosome"/>
</dbReference>
<dbReference type="Gene3D" id="1.20.1300.10">
    <property type="entry name" value="Fumarate reductase/succinate dehydrogenase, transmembrane subunit"/>
    <property type="match status" value="1"/>
</dbReference>
<keyword evidence="3" id="KW-1185">Reference proteome</keyword>
<feature type="transmembrane region" description="Helical" evidence="1">
    <location>
        <begin position="202"/>
        <end position="220"/>
    </location>
</feature>
<dbReference type="HOGENOM" id="CLU_077968_1_0_10"/>
<feature type="transmembrane region" description="Helical" evidence="1">
    <location>
        <begin position="59"/>
        <end position="84"/>
    </location>
</feature>
<evidence type="ECO:0000256" key="1">
    <source>
        <dbReference type="SAM" id="Phobius"/>
    </source>
</evidence>
<gene>
    <name evidence="2" type="ordered locus">Phep_3265</name>
</gene>
<dbReference type="InterPro" id="IPR011138">
    <property type="entry name" value="Cytochrome_b-558"/>
</dbReference>
<sequence>MDQKGTLSTLMRKTLMALTGLFLCFFLVIHLLGNLQLLLPAEQAKESFNSYSQLLSGNIFIKVISYVLYASIVIHCLDALLITLKNKRVAGKYLHDQRRISSKWYSRNMGILGTLILIFLVFHFKDFWYQYKFGGLPVDEYGHKDLYTIVVGVYRDWWYVLFYVLAMFALGFHLLHGFFSAARSLGVYHPRYVRWIRVFGTWYSYIITFGFAIIPIYIYLTQHT</sequence>
<keyword evidence="1" id="KW-0472">Membrane</keyword>
<dbReference type="KEGG" id="phe:Phep_3265"/>
<feature type="transmembrane region" description="Helical" evidence="1">
    <location>
        <begin position="105"/>
        <end position="124"/>
    </location>
</feature>
<feature type="transmembrane region" description="Helical" evidence="1">
    <location>
        <begin position="15"/>
        <end position="39"/>
    </location>
</feature>
<name>C6Y417_PEDHD</name>
<keyword evidence="1" id="KW-0812">Transmembrane</keyword>
<protein>
    <submittedName>
        <fullName evidence="2">Succinate dehydrogenase (Or fumarate reductase) cytochrome b subunit, b558 family</fullName>
    </submittedName>
</protein>
<dbReference type="AlphaFoldDB" id="C6Y417"/>
<evidence type="ECO:0000313" key="3">
    <source>
        <dbReference type="Proteomes" id="UP000000852"/>
    </source>
</evidence>
<dbReference type="OrthoDB" id="9802842at2"/>
<dbReference type="InterPro" id="IPR034804">
    <property type="entry name" value="SQR/QFR_C/D"/>
</dbReference>
<accession>C6Y417</accession>
<dbReference type="CDD" id="cd03498">
    <property type="entry name" value="SQR_TypeB_2_TM"/>
    <property type="match status" value="1"/>
</dbReference>
<dbReference type="eggNOG" id="ENOG502Z7U4">
    <property type="taxonomic scope" value="Bacteria"/>
</dbReference>
<dbReference type="SUPFAM" id="SSF81343">
    <property type="entry name" value="Fumarate reductase respiratory complex transmembrane subunits"/>
    <property type="match status" value="1"/>
</dbReference>
<dbReference type="NCBIfam" id="TIGR02046">
    <property type="entry name" value="sdhC_b558_fam"/>
    <property type="match status" value="1"/>
</dbReference>
<feature type="transmembrane region" description="Helical" evidence="1">
    <location>
        <begin position="157"/>
        <end position="181"/>
    </location>
</feature>
<dbReference type="GO" id="GO:0016020">
    <property type="term" value="C:membrane"/>
    <property type="evidence" value="ECO:0007669"/>
    <property type="project" value="InterPro"/>
</dbReference>
<dbReference type="RefSeq" id="WP_015809069.1">
    <property type="nucleotide sequence ID" value="NC_013061.1"/>
</dbReference>
<reference evidence="2 3" key="1">
    <citation type="journal article" date="2009" name="Stand. Genomic Sci.">
        <title>Complete genome sequence of Pedobacter heparinus type strain (HIM 762-3).</title>
        <authorList>
            <person name="Han C."/>
            <person name="Spring S."/>
            <person name="Lapidus A."/>
            <person name="Del Rio T.G."/>
            <person name="Tice H."/>
            <person name="Copeland A."/>
            <person name="Cheng J.F."/>
            <person name="Lucas S."/>
            <person name="Chen F."/>
            <person name="Nolan M."/>
            <person name="Bruce D."/>
            <person name="Goodwin L."/>
            <person name="Pitluck S."/>
            <person name="Ivanova N."/>
            <person name="Mavromatis K."/>
            <person name="Mikhailova N."/>
            <person name="Pati A."/>
            <person name="Chen A."/>
            <person name="Palaniappan K."/>
            <person name="Land M."/>
            <person name="Hauser L."/>
            <person name="Chang Y.J."/>
            <person name="Jeffries C.C."/>
            <person name="Saunders E."/>
            <person name="Chertkov O."/>
            <person name="Brettin T."/>
            <person name="Goker M."/>
            <person name="Rohde M."/>
            <person name="Bristow J."/>
            <person name="Eisen J.A."/>
            <person name="Markowitz V."/>
            <person name="Hugenholtz P."/>
            <person name="Kyrpides N.C."/>
            <person name="Klenk H.P."/>
            <person name="Detter J.C."/>
        </authorList>
    </citation>
    <scope>NUCLEOTIDE SEQUENCE [LARGE SCALE GENOMIC DNA]</scope>
    <source>
        <strain evidence="3">ATCC 13125 / DSM 2366 / CIP 104194 / JCM 7457 / NBRC 12017 / NCIMB 9290 / NRRL B-14731 / HIM 762-3</strain>
    </source>
</reference>
<organism evidence="2 3">
    <name type="scientific">Pedobacter heparinus (strain ATCC 13125 / DSM 2366 / CIP 104194 / JCM 7457 / NBRC 12017 / NCIMB 9290 / NRRL B-14731 / HIM 762-3)</name>
    <dbReference type="NCBI Taxonomy" id="485917"/>
    <lineage>
        <taxon>Bacteria</taxon>
        <taxon>Pseudomonadati</taxon>
        <taxon>Bacteroidota</taxon>
        <taxon>Sphingobacteriia</taxon>
        <taxon>Sphingobacteriales</taxon>
        <taxon>Sphingobacteriaceae</taxon>
        <taxon>Pedobacter</taxon>
    </lineage>
</organism>